<dbReference type="EMBL" id="LAVV01007763">
    <property type="protein sequence ID" value="KNZ54846.1"/>
    <property type="molecule type" value="Genomic_DNA"/>
</dbReference>
<protein>
    <submittedName>
        <fullName evidence="1">Fatty acid synthase subunit beta</fullName>
    </submittedName>
</protein>
<evidence type="ECO:0000313" key="2">
    <source>
        <dbReference type="Proteomes" id="UP000037035"/>
    </source>
</evidence>
<comment type="caution">
    <text evidence="1">The sequence shown here is derived from an EMBL/GenBank/DDBJ whole genome shotgun (WGS) entry which is preliminary data.</text>
</comment>
<keyword evidence="2" id="KW-1185">Reference proteome</keyword>
<dbReference type="AlphaFoldDB" id="A0A0L6V268"/>
<reference evidence="1 2" key="1">
    <citation type="submission" date="2015-08" db="EMBL/GenBank/DDBJ databases">
        <title>Next Generation Sequencing and Analysis of the Genome of Puccinia sorghi L Schw, the Causal Agent of Maize Common Rust.</title>
        <authorList>
            <person name="Rochi L."/>
            <person name="Burguener G."/>
            <person name="Darino M."/>
            <person name="Turjanski A."/>
            <person name="Kreff E."/>
            <person name="Dieguez M.J."/>
            <person name="Sacco F."/>
        </authorList>
    </citation>
    <scope>NUCLEOTIDE SEQUENCE [LARGE SCALE GENOMIC DNA]</scope>
    <source>
        <strain evidence="1 2">RO10H11247</strain>
    </source>
</reference>
<dbReference type="STRING" id="27349.A0A0L6V268"/>
<dbReference type="Proteomes" id="UP000037035">
    <property type="component" value="Unassembled WGS sequence"/>
</dbReference>
<organism evidence="1 2">
    <name type="scientific">Puccinia sorghi</name>
    <dbReference type="NCBI Taxonomy" id="27349"/>
    <lineage>
        <taxon>Eukaryota</taxon>
        <taxon>Fungi</taxon>
        <taxon>Dikarya</taxon>
        <taxon>Basidiomycota</taxon>
        <taxon>Pucciniomycotina</taxon>
        <taxon>Pucciniomycetes</taxon>
        <taxon>Pucciniales</taxon>
        <taxon>Pucciniaceae</taxon>
        <taxon>Puccinia</taxon>
    </lineage>
</organism>
<gene>
    <name evidence="1" type="ORF">VP01_2835g4</name>
</gene>
<evidence type="ECO:0000313" key="1">
    <source>
        <dbReference type="EMBL" id="KNZ54846.1"/>
    </source>
</evidence>
<dbReference type="OrthoDB" id="2507042at2759"/>
<accession>A0A0L6V268</accession>
<proteinExistence type="predicted"/>
<sequence length="103" mass="11453">MDQEVAVPLTALTGNKTLLLHKWEVHSVPSTLHNFPHMTLIIVIDLAVLTKIASTGTTFDHKKALSTGVSKACIGAEIRKGLLDCDYLLLPRSRMAWQIRARY</sequence>
<name>A0A0L6V268_9BASI</name>
<dbReference type="Gene3D" id="3.40.50.720">
    <property type="entry name" value="NAD(P)-binding Rossmann-like Domain"/>
    <property type="match status" value="1"/>
</dbReference>
<dbReference type="VEuPathDB" id="FungiDB:VP01_2835g4"/>